<keyword evidence="3" id="KW-1185">Reference proteome</keyword>
<reference evidence="2" key="1">
    <citation type="submission" date="2016-08" db="EMBL/GenBank/DDBJ databases">
        <title>Complete genome of Cloacibacillus porcorum.</title>
        <authorList>
            <person name="Looft T."/>
            <person name="Bayles D.O."/>
            <person name="Alt D.P."/>
        </authorList>
    </citation>
    <scope>NUCLEOTIDE SEQUENCE [LARGE SCALE GENOMIC DNA]</scope>
    <source>
        <strain evidence="2">CL-84</strain>
    </source>
</reference>
<feature type="domain" description="DUF2344" evidence="1">
    <location>
        <begin position="3"/>
        <end position="120"/>
    </location>
</feature>
<proteinExistence type="predicted"/>
<evidence type="ECO:0000313" key="3">
    <source>
        <dbReference type="Proteomes" id="UP000093044"/>
    </source>
</evidence>
<dbReference type="GeneID" id="83057395"/>
<dbReference type="Pfam" id="PF10105">
    <property type="entry name" value="DUF2344"/>
    <property type="match status" value="1"/>
</dbReference>
<name>A0A1B2I3X0_9BACT</name>
<evidence type="ECO:0000313" key="2">
    <source>
        <dbReference type="EMBL" id="ANZ44675.1"/>
    </source>
</evidence>
<dbReference type="NCBIfam" id="TIGR03936">
    <property type="entry name" value="sam_1_link_chp"/>
    <property type="match status" value="1"/>
</dbReference>
<protein>
    <recommendedName>
        <fullName evidence="1">DUF2344 domain-containing protein</fullName>
    </recommendedName>
</protein>
<sequence>MSRIRIIFEKRGLFTFVNHMDLPVVFSRAARRAGLTQEFTQGFSPHPRISLASPLAIGVEGLAEPADFWFEKWDEESFLRWSAMLPEGLKILKYAEVEDGLNLAKLIDAAVYRISGEGAPLDGRAAQVLSDEAARLNALFACSFAEGTVTLTVGDLEHCGAGLLVKALAAAGVVSGWQDLRMERLTVGKWNAEAGAVLPLI</sequence>
<dbReference type="RefSeq" id="WP_066744056.1">
    <property type="nucleotide sequence ID" value="NZ_CALCLR010000067.1"/>
</dbReference>
<accession>A0A1B2I3X0</accession>
<dbReference type="EMBL" id="CP016757">
    <property type="protein sequence ID" value="ANZ44675.1"/>
    <property type="molecule type" value="Genomic_DNA"/>
</dbReference>
<dbReference type="Proteomes" id="UP000093044">
    <property type="component" value="Chromosome"/>
</dbReference>
<dbReference type="InterPro" id="IPR018768">
    <property type="entry name" value="DUF2344"/>
</dbReference>
<dbReference type="STRING" id="1197717.BED41_05960"/>
<dbReference type="KEGG" id="cpor:BED41_05960"/>
<evidence type="ECO:0000259" key="1">
    <source>
        <dbReference type="Pfam" id="PF10105"/>
    </source>
</evidence>
<organism evidence="2 3">
    <name type="scientific">Cloacibacillus porcorum</name>
    <dbReference type="NCBI Taxonomy" id="1197717"/>
    <lineage>
        <taxon>Bacteria</taxon>
        <taxon>Thermotogati</taxon>
        <taxon>Synergistota</taxon>
        <taxon>Synergistia</taxon>
        <taxon>Synergistales</taxon>
        <taxon>Synergistaceae</taxon>
        <taxon>Cloacibacillus</taxon>
    </lineage>
</organism>
<gene>
    <name evidence="2" type="ORF">BED41_05960</name>
</gene>
<dbReference type="OrthoDB" id="9780488at2"/>
<dbReference type="AlphaFoldDB" id="A0A1B2I3X0"/>